<feature type="compositionally biased region" description="Basic and acidic residues" evidence="1">
    <location>
        <begin position="247"/>
        <end position="260"/>
    </location>
</feature>
<dbReference type="PANTHER" id="PTHR33223">
    <property type="entry name" value="CCHC-TYPE DOMAIN-CONTAINING PROTEIN"/>
    <property type="match status" value="1"/>
</dbReference>
<dbReference type="EMBL" id="CAJPWZ010000816">
    <property type="protein sequence ID" value="CAG2201015.1"/>
    <property type="molecule type" value="Genomic_DNA"/>
</dbReference>
<evidence type="ECO:0000313" key="3">
    <source>
        <dbReference type="Proteomes" id="UP000683360"/>
    </source>
</evidence>
<proteinExistence type="predicted"/>
<keyword evidence="3" id="KW-1185">Reference proteome</keyword>
<name>A0A8S3R1V7_MYTED</name>
<feature type="compositionally biased region" description="Basic and acidic residues" evidence="1">
    <location>
        <begin position="288"/>
        <end position="313"/>
    </location>
</feature>
<dbReference type="PANTHER" id="PTHR33223:SF6">
    <property type="entry name" value="CCHC-TYPE DOMAIN-CONTAINING PROTEIN"/>
    <property type="match status" value="1"/>
</dbReference>
<feature type="compositionally biased region" description="Low complexity" evidence="1">
    <location>
        <begin position="262"/>
        <end position="279"/>
    </location>
</feature>
<reference evidence="2" key="1">
    <citation type="submission" date="2021-03" db="EMBL/GenBank/DDBJ databases">
        <authorList>
            <person name="Bekaert M."/>
        </authorList>
    </citation>
    <scope>NUCLEOTIDE SEQUENCE</scope>
</reference>
<dbReference type="OrthoDB" id="6091153at2759"/>
<feature type="region of interest" description="Disordered" evidence="1">
    <location>
        <begin position="236"/>
        <end position="313"/>
    </location>
</feature>
<evidence type="ECO:0000256" key="1">
    <source>
        <dbReference type="SAM" id="MobiDB-lite"/>
    </source>
</evidence>
<sequence>MHEDEGRGTMQLFNQPETAEVDNRYCNQGKEPVLENIPHTQEYSVRRTFSGTSTDVWNDFLQYFENLAGLNRWNAEKSRRVLLSTLRGQAETYAYGIPLVIQRDYNRLKEKMGERFGHTAMKERYVTEAKLRKRQPNESLRDFGQAIEDLYRRAYPSSPEIVEESAIKSFLDKCGQAEDFRLAVKRTRPKTLQDAVLSAMQEECLRAGEKDLAKDGKIVNRQIYEVDDGGDIQDVATNGNSRTIGSTDHEANNRSIEKSPHSYPYDSGRGYRGRPYSRGNARGRGRYPRYDNRSQNFRGREEPRRDFDARPLN</sequence>
<evidence type="ECO:0000313" key="2">
    <source>
        <dbReference type="EMBL" id="CAG2201015.1"/>
    </source>
</evidence>
<dbReference type="AlphaFoldDB" id="A0A8S3R1V7"/>
<accession>A0A8S3R1V7</accession>
<dbReference type="Proteomes" id="UP000683360">
    <property type="component" value="Unassembled WGS sequence"/>
</dbReference>
<organism evidence="2 3">
    <name type="scientific">Mytilus edulis</name>
    <name type="common">Blue mussel</name>
    <dbReference type="NCBI Taxonomy" id="6550"/>
    <lineage>
        <taxon>Eukaryota</taxon>
        <taxon>Metazoa</taxon>
        <taxon>Spiralia</taxon>
        <taxon>Lophotrochozoa</taxon>
        <taxon>Mollusca</taxon>
        <taxon>Bivalvia</taxon>
        <taxon>Autobranchia</taxon>
        <taxon>Pteriomorphia</taxon>
        <taxon>Mytilida</taxon>
        <taxon>Mytiloidea</taxon>
        <taxon>Mytilidae</taxon>
        <taxon>Mytilinae</taxon>
        <taxon>Mytilus</taxon>
    </lineage>
</organism>
<feature type="compositionally biased region" description="Polar residues" evidence="1">
    <location>
        <begin position="236"/>
        <end position="246"/>
    </location>
</feature>
<feature type="region of interest" description="Disordered" evidence="1">
    <location>
        <begin position="1"/>
        <end position="20"/>
    </location>
</feature>
<gene>
    <name evidence="2" type="ORF">MEDL_15648</name>
</gene>
<comment type="caution">
    <text evidence="2">The sequence shown here is derived from an EMBL/GenBank/DDBJ whole genome shotgun (WGS) entry which is preliminary data.</text>
</comment>
<evidence type="ECO:0008006" key="4">
    <source>
        <dbReference type="Google" id="ProtNLM"/>
    </source>
</evidence>
<protein>
    <recommendedName>
        <fullName evidence="4">Retrotransposon gag domain-containing protein</fullName>
    </recommendedName>
</protein>